<feature type="transmembrane region" description="Helical" evidence="1">
    <location>
        <begin position="24"/>
        <end position="47"/>
    </location>
</feature>
<keyword evidence="1" id="KW-0472">Membrane</keyword>
<dbReference type="AlphaFoldDB" id="A0AAU7E491"/>
<proteinExistence type="predicted"/>
<gene>
    <name evidence="2" type="ORF">AAH949_06605</name>
</gene>
<organism evidence="2">
    <name type="scientific">Campylobacter sp. CCS1377</name>
    <dbReference type="NCBI Taxonomy" id="3158229"/>
    <lineage>
        <taxon>Bacteria</taxon>
        <taxon>Pseudomonadati</taxon>
        <taxon>Campylobacterota</taxon>
        <taxon>Epsilonproteobacteria</taxon>
        <taxon>Campylobacterales</taxon>
        <taxon>Campylobacteraceae</taxon>
        <taxon>Campylobacter</taxon>
    </lineage>
</organism>
<reference evidence="2" key="1">
    <citation type="submission" date="2024-05" db="EMBL/GenBank/DDBJ databases">
        <title>Campylobacter coli isolated from environmental waters in Slovenia.</title>
        <authorList>
            <person name="Zautner A.E."/>
            <person name="Bunk B."/>
            <person name="Riedel T."/>
            <person name="Sproeer C."/>
        </authorList>
    </citation>
    <scope>NUCLEOTIDE SEQUENCE</scope>
    <source>
        <strain evidence="2">CCS1377</strain>
    </source>
</reference>
<name>A0AAU7E491_9BACT</name>
<accession>A0AAU7E491</accession>
<dbReference type="EMBL" id="CP155620">
    <property type="protein sequence ID" value="XBJ28763.1"/>
    <property type="molecule type" value="Genomic_DNA"/>
</dbReference>
<keyword evidence="1" id="KW-0812">Transmembrane</keyword>
<protein>
    <submittedName>
        <fullName evidence="2">Uncharacterized protein</fullName>
    </submittedName>
</protein>
<dbReference type="RefSeq" id="WP_348518297.1">
    <property type="nucleotide sequence ID" value="NZ_CP155620.1"/>
</dbReference>
<keyword evidence="1" id="KW-1133">Transmembrane helix</keyword>
<sequence length="76" mass="8635">MANEKEFYEQIKALLKRYENEAKLVIAIALHCASPCTAMGIPVVLLADNYNEQKTRFGALKGIEKFIPYKICKSKK</sequence>
<evidence type="ECO:0000313" key="2">
    <source>
        <dbReference type="EMBL" id="XBJ28763.1"/>
    </source>
</evidence>
<evidence type="ECO:0000256" key="1">
    <source>
        <dbReference type="SAM" id="Phobius"/>
    </source>
</evidence>